<evidence type="ECO:0000313" key="3">
    <source>
        <dbReference type="Proteomes" id="UP000314294"/>
    </source>
</evidence>
<organism evidence="2 3">
    <name type="scientific">Liparis tanakae</name>
    <name type="common">Tanaka's snailfish</name>
    <dbReference type="NCBI Taxonomy" id="230148"/>
    <lineage>
        <taxon>Eukaryota</taxon>
        <taxon>Metazoa</taxon>
        <taxon>Chordata</taxon>
        <taxon>Craniata</taxon>
        <taxon>Vertebrata</taxon>
        <taxon>Euteleostomi</taxon>
        <taxon>Actinopterygii</taxon>
        <taxon>Neopterygii</taxon>
        <taxon>Teleostei</taxon>
        <taxon>Neoteleostei</taxon>
        <taxon>Acanthomorphata</taxon>
        <taxon>Eupercaria</taxon>
        <taxon>Perciformes</taxon>
        <taxon>Cottioidei</taxon>
        <taxon>Cottales</taxon>
        <taxon>Liparidae</taxon>
        <taxon>Liparis</taxon>
    </lineage>
</organism>
<accession>A0A4Z2HN67</accession>
<dbReference type="Proteomes" id="UP000314294">
    <property type="component" value="Unassembled WGS sequence"/>
</dbReference>
<dbReference type="EMBL" id="SRLO01000214">
    <property type="protein sequence ID" value="TNN66745.1"/>
    <property type="molecule type" value="Genomic_DNA"/>
</dbReference>
<keyword evidence="3" id="KW-1185">Reference proteome</keyword>
<dbReference type="AlphaFoldDB" id="A0A4Z2HN67"/>
<protein>
    <submittedName>
        <fullName evidence="2">Uncharacterized protein</fullName>
    </submittedName>
</protein>
<evidence type="ECO:0000256" key="1">
    <source>
        <dbReference type="SAM" id="MobiDB-lite"/>
    </source>
</evidence>
<sequence length="251" mass="27706">MREEEDECPAATQAPRSFPSARPAMPLGSRGREGARNRPQLRLSQRWFKGKAAVQTQHLPGPFSRKMTLDSGKKLEPTAGQAGFVNLGQLLSRALGWEGRSKGSGGKREEDHLLSCHSTGIEAACSDSTFPLGCGMWTLNTTRTRVFLRPMSVSPFRSSMSEFRSLRMPAQSILREQRGGIERNFENFGAGEHDLLAGRGHGFPGDAVHLVEGVRPQVTVVRRPDEHLQVDGLLTVTDELRSGQSEMEREK</sequence>
<proteinExistence type="predicted"/>
<gene>
    <name evidence="2" type="ORF">EYF80_022987</name>
</gene>
<comment type="caution">
    <text evidence="2">The sequence shown here is derived from an EMBL/GenBank/DDBJ whole genome shotgun (WGS) entry which is preliminary data.</text>
</comment>
<reference evidence="2 3" key="1">
    <citation type="submission" date="2019-03" db="EMBL/GenBank/DDBJ databases">
        <title>First draft genome of Liparis tanakae, snailfish: a comprehensive survey of snailfish specific genes.</title>
        <authorList>
            <person name="Kim W."/>
            <person name="Song I."/>
            <person name="Jeong J.-H."/>
            <person name="Kim D."/>
            <person name="Kim S."/>
            <person name="Ryu S."/>
            <person name="Song J.Y."/>
            <person name="Lee S.K."/>
        </authorList>
    </citation>
    <scope>NUCLEOTIDE SEQUENCE [LARGE SCALE GENOMIC DNA]</scope>
    <source>
        <tissue evidence="2">Muscle</tissue>
    </source>
</reference>
<name>A0A4Z2HN67_9TELE</name>
<evidence type="ECO:0000313" key="2">
    <source>
        <dbReference type="EMBL" id="TNN66745.1"/>
    </source>
</evidence>
<feature type="region of interest" description="Disordered" evidence="1">
    <location>
        <begin position="1"/>
        <end position="39"/>
    </location>
</feature>